<dbReference type="CDD" id="cd07989">
    <property type="entry name" value="LPLAT_AGPAT-like"/>
    <property type="match status" value="1"/>
</dbReference>
<keyword evidence="4" id="KW-1208">Phospholipid metabolism</keyword>
<dbReference type="RefSeq" id="WP_071061818.1">
    <property type="nucleotide sequence ID" value="NZ_MKIE01000002.1"/>
</dbReference>
<comment type="domain">
    <text evidence="4">The HXXXXD motif is essential for acyltransferase activity and may constitute the binding site for the phosphate moiety of the glycerol-3-phosphate.</text>
</comment>
<evidence type="ECO:0000259" key="5">
    <source>
        <dbReference type="SMART" id="SM00563"/>
    </source>
</evidence>
<comment type="similarity">
    <text evidence="1 4">Belongs to the 1-acyl-sn-glycerol-3-phosphate acyltransferase family.</text>
</comment>
<name>A0A1S1V982_9FIRM</name>
<dbReference type="STRING" id="39480.EUAN_07440"/>
<gene>
    <name evidence="6" type="primary">plsC_2</name>
    <name evidence="6" type="ORF">EUAN_07440</name>
</gene>
<dbReference type="PANTHER" id="PTHR10434">
    <property type="entry name" value="1-ACYL-SN-GLYCEROL-3-PHOSPHATE ACYLTRANSFERASE"/>
    <property type="match status" value="1"/>
</dbReference>
<evidence type="ECO:0000256" key="2">
    <source>
        <dbReference type="ARBA" id="ARBA00022679"/>
    </source>
</evidence>
<dbReference type="SUPFAM" id="SSF69593">
    <property type="entry name" value="Glycerol-3-phosphate (1)-acyltransferase"/>
    <property type="match status" value="1"/>
</dbReference>
<dbReference type="NCBIfam" id="TIGR00530">
    <property type="entry name" value="AGP_acyltrn"/>
    <property type="match status" value="1"/>
</dbReference>
<comment type="catalytic activity">
    <reaction evidence="4">
        <text>a 1-acyl-sn-glycero-3-phosphate + an acyl-CoA = a 1,2-diacyl-sn-glycero-3-phosphate + CoA</text>
        <dbReference type="Rhea" id="RHEA:19709"/>
        <dbReference type="ChEBI" id="CHEBI:57287"/>
        <dbReference type="ChEBI" id="CHEBI:57970"/>
        <dbReference type="ChEBI" id="CHEBI:58342"/>
        <dbReference type="ChEBI" id="CHEBI:58608"/>
        <dbReference type="EC" id="2.3.1.51"/>
    </reaction>
</comment>
<dbReference type="Pfam" id="PF01553">
    <property type="entry name" value="Acyltransferase"/>
    <property type="match status" value="1"/>
</dbReference>
<evidence type="ECO:0000256" key="3">
    <source>
        <dbReference type="ARBA" id="ARBA00023315"/>
    </source>
</evidence>
<keyword evidence="4" id="KW-0443">Lipid metabolism</keyword>
<dbReference type="GO" id="GO:0016020">
    <property type="term" value="C:membrane"/>
    <property type="evidence" value="ECO:0007669"/>
    <property type="project" value="InterPro"/>
</dbReference>
<organism evidence="6 7">
    <name type="scientific">Andreesenia angusta</name>
    <dbReference type="NCBI Taxonomy" id="39480"/>
    <lineage>
        <taxon>Bacteria</taxon>
        <taxon>Bacillati</taxon>
        <taxon>Bacillota</taxon>
        <taxon>Tissierellia</taxon>
        <taxon>Tissierellales</taxon>
        <taxon>Gottschalkiaceae</taxon>
        <taxon>Andreesenia</taxon>
    </lineage>
</organism>
<dbReference type="Proteomes" id="UP000180254">
    <property type="component" value="Unassembled WGS sequence"/>
</dbReference>
<keyword evidence="3 4" id="KW-0012">Acyltransferase</keyword>
<dbReference type="AlphaFoldDB" id="A0A1S1V982"/>
<dbReference type="GO" id="GO:0006654">
    <property type="term" value="P:phosphatidic acid biosynthetic process"/>
    <property type="evidence" value="ECO:0007669"/>
    <property type="project" value="TreeGrafter"/>
</dbReference>
<keyword evidence="4" id="KW-0594">Phospholipid biosynthesis</keyword>
<accession>A0A1S1V982</accession>
<keyword evidence="2 4" id="KW-0808">Transferase</keyword>
<dbReference type="SMART" id="SM00563">
    <property type="entry name" value="PlsC"/>
    <property type="match status" value="1"/>
</dbReference>
<dbReference type="GO" id="GO:0003841">
    <property type="term" value="F:1-acylglycerol-3-phosphate O-acyltransferase activity"/>
    <property type="evidence" value="ECO:0007669"/>
    <property type="project" value="UniProtKB-UniRule"/>
</dbReference>
<keyword evidence="4" id="KW-0444">Lipid biosynthesis</keyword>
<dbReference type="PANTHER" id="PTHR10434:SF40">
    <property type="entry name" value="1-ACYL-SN-GLYCEROL-3-PHOSPHATE ACYLTRANSFERASE"/>
    <property type="match status" value="1"/>
</dbReference>
<protein>
    <recommendedName>
        <fullName evidence="4">1-acyl-sn-glycerol-3-phosphate acyltransferase</fullName>
        <ecNumber evidence="4">2.3.1.51</ecNumber>
    </recommendedName>
</protein>
<evidence type="ECO:0000313" key="6">
    <source>
        <dbReference type="EMBL" id="OHW62960.1"/>
    </source>
</evidence>
<reference evidence="6 7" key="1">
    <citation type="submission" date="2016-09" db="EMBL/GenBank/DDBJ databases">
        <title>Genome sequence of Eubacterium angustum.</title>
        <authorList>
            <person name="Poehlein A."/>
            <person name="Daniel R."/>
        </authorList>
    </citation>
    <scope>NUCLEOTIDE SEQUENCE [LARGE SCALE GENOMIC DNA]</scope>
    <source>
        <strain evidence="6 7">DSM 1989</strain>
    </source>
</reference>
<sequence>MGFYNIARLATKAYMNIMFKVTVIGKENVPLEGNYIICSNHKTQLDPVALGLVTKRQLFFMAKKELFEKNIFLGKLLQLLGAFPVARESADVSAIKNAIRFLKKGELFAMFPEGTRTEKMDLSKAKAGISMISIKSKSPIIPVHIESEYEFRKPLKITVGKPFSFEQYYGKKLETEDYVELSREILVKIYSL</sequence>
<keyword evidence="7" id="KW-1185">Reference proteome</keyword>
<dbReference type="OrthoDB" id="9803035at2"/>
<dbReference type="EMBL" id="MKIE01000002">
    <property type="protein sequence ID" value="OHW62960.1"/>
    <property type="molecule type" value="Genomic_DNA"/>
</dbReference>
<proteinExistence type="inferred from homology"/>
<dbReference type="InterPro" id="IPR002123">
    <property type="entry name" value="Plipid/glycerol_acylTrfase"/>
</dbReference>
<dbReference type="EC" id="2.3.1.51" evidence="4"/>
<evidence type="ECO:0000256" key="1">
    <source>
        <dbReference type="ARBA" id="ARBA00008655"/>
    </source>
</evidence>
<comment type="caution">
    <text evidence="6">The sequence shown here is derived from an EMBL/GenBank/DDBJ whole genome shotgun (WGS) entry which is preliminary data.</text>
</comment>
<dbReference type="InterPro" id="IPR004552">
    <property type="entry name" value="AGP_acyltrans"/>
</dbReference>
<evidence type="ECO:0000313" key="7">
    <source>
        <dbReference type="Proteomes" id="UP000180254"/>
    </source>
</evidence>
<feature type="domain" description="Phospholipid/glycerol acyltransferase" evidence="5">
    <location>
        <begin position="35"/>
        <end position="148"/>
    </location>
</feature>
<evidence type="ECO:0000256" key="4">
    <source>
        <dbReference type="RuleBase" id="RU361267"/>
    </source>
</evidence>